<proteinExistence type="predicted"/>
<accession>A0A392P2M7</accession>
<keyword evidence="4" id="KW-1185">Reference proteome</keyword>
<sequence>MLLSQSLLLCWKALCSLKVEKLVIPAISELVLTWTTVFGFTHLEESLRQEMRSLNMLVFPGIDMLQKLLAEQGKLEADAEQFENEDVSIKPTLVNRLDINSSALQDPHGSEDASSNPANKINNESSDASQDASNQGLTGRTVCSKSHSEEKSSEDASSNPANKIKNESSDASQDTSNQGL</sequence>
<protein>
    <submittedName>
        <fullName evidence="3">Putative RING/FYVE/PHD zinc finger protein</fullName>
    </submittedName>
</protein>
<evidence type="ECO:0000256" key="1">
    <source>
        <dbReference type="SAM" id="MobiDB-lite"/>
    </source>
</evidence>
<name>A0A392P2M7_9FABA</name>
<feature type="compositionally biased region" description="Polar residues" evidence="1">
    <location>
        <begin position="112"/>
        <end position="143"/>
    </location>
</feature>
<feature type="non-terminal residue" evidence="3">
    <location>
        <position position="180"/>
    </location>
</feature>
<evidence type="ECO:0000313" key="3">
    <source>
        <dbReference type="EMBL" id="MCI05606.1"/>
    </source>
</evidence>
<reference evidence="3 4" key="1">
    <citation type="journal article" date="2018" name="Front. Plant Sci.">
        <title>Red Clover (Trifolium pratense) and Zigzag Clover (T. medium) - A Picture of Genomic Similarities and Differences.</title>
        <authorList>
            <person name="Dluhosova J."/>
            <person name="Istvanek J."/>
            <person name="Nedelnik J."/>
            <person name="Repkova J."/>
        </authorList>
    </citation>
    <scope>NUCLEOTIDE SEQUENCE [LARGE SCALE GENOMIC DNA]</scope>
    <source>
        <strain evidence="4">cv. 10/8</strain>
        <tissue evidence="3">Leaf</tissue>
    </source>
</reference>
<evidence type="ECO:0000259" key="2">
    <source>
        <dbReference type="Pfam" id="PF23209"/>
    </source>
</evidence>
<dbReference type="Pfam" id="PF23209">
    <property type="entry name" value="IDM1_C"/>
    <property type="match status" value="1"/>
</dbReference>
<dbReference type="InterPro" id="IPR042163">
    <property type="entry name" value="PHF12"/>
</dbReference>
<dbReference type="GO" id="GO:0005634">
    <property type="term" value="C:nucleus"/>
    <property type="evidence" value="ECO:0007669"/>
    <property type="project" value="TreeGrafter"/>
</dbReference>
<dbReference type="InterPro" id="IPR056511">
    <property type="entry name" value="IDM1_C"/>
</dbReference>
<feature type="region of interest" description="Disordered" evidence="1">
    <location>
        <begin position="100"/>
        <end position="180"/>
    </location>
</feature>
<dbReference type="GO" id="GO:0006357">
    <property type="term" value="P:regulation of transcription by RNA polymerase II"/>
    <property type="evidence" value="ECO:0007669"/>
    <property type="project" value="TreeGrafter"/>
</dbReference>
<dbReference type="EMBL" id="LXQA010059168">
    <property type="protein sequence ID" value="MCI05606.1"/>
    <property type="molecule type" value="Genomic_DNA"/>
</dbReference>
<dbReference type="PANTHER" id="PTHR46309">
    <property type="entry name" value="PHD FINGER PROTEIN 12"/>
    <property type="match status" value="1"/>
</dbReference>
<dbReference type="AlphaFoldDB" id="A0A392P2M7"/>
<feature type="domain" description="Increased DNA methylation 1 C-terminal" evidence="2">
    <location>
        <begin position="12"/>
        <end position="67"/>
    </location>
</feature>
<comment type="caution">
    <text evidence="3">The sequence shown here is derived from an EMBL/GenBank/DDBJ whole genome shotgun (WGS) entry which is preliminary data.</text>
</comment>
<feature type="compositionally biased region" description="Polar residues" evidence="1">
    <location>
        <begin position="169"/>
        <end position="180"/>
    </location>
</feature>
<dbReference type="Proteomes" id="UP000265520">
    <property type="component" value="Unassembled WGS sequence"/>
</dbReference>
<organism evidence="3 4">
    <name type="scientific">Trifolium medium</name>
    <dbReference type="NCBI Taxonomy" id="97028"/>
    <lineage>
        <taxon>Eukaryota</taxon>
        <taxon>Viridiplantae</taxon>
        <taxon>Streptophyta</taxon>
        <taxon>Embryophyta</taxon>
        <taxon>Tracheophyta</taxon>
        <taxon>Spermatophyta</taxon>
        <taxon>Magnoliopsida</taxon>
        <taxon>eudicotyledons</taxon>
        <taxon>Gunneridae</taxon>
        <taxon>Pentapetalae</taxon>
        <taxon>rosids</taxon>
        <taxon>fabids</taxon>
        <taxon>Fabales</taxon>
        <taxon>Fabaceae</taxon>
        <taxon>Papilionoideae</taxon>
        <taxon>50 kb inversion clade</taxon>
        <taxon>NPAAA clade</taxon>
        <taxon>Hologalegina</taxon>
        <taxon>IRL clade</taxon>
        <taxon>Trifolieae</taxon>
        <taxon>Trifolium</taxon>
    </lineage>
</organism>
<evidence type="ECO:0000313" key="4">
    <source>
        <dbReference type="Proteomes" id="UP000265520"/>
    </source>
</evidence>
<dbReference type="GO" id="GO:0003714">
    <property type="term" value="F:transcription corepressor activity"/>
    <property type="evidence" value="ECO:0007669"/>
    <property type="project" value="InterPro"/>
</dbReference>
<dbReference type="PANTHER" id="PTHR46309:SF1">
    <property type="entry name" value="PHD FINGER PROTEIN 12"/>
    <property type="match status" value="1"/>
</dbReference>